<evidence type="ECO:0000313" key="2">
    <source>
        <dbReference type="Proteomes" id="UP000596661"/>
    </source>
</evidence>
<name>A0A803P3A1_CANSA</name>
<accession>A0A803P3A1</accession>
<reference evidence="1" key="2">
    <citation type="submission" date="2021-03" db="UniProtKB">
        <authorList>
            <consortium name="EnsemblPlants"/>
        </authorList>
    </citation>
    <scope>IDENTIFICATION</scope>
</reference>
<protein>
    <submittedName>
        <fullName evidence="1">Uncharacterized protein</fullName>
    </submittedName>
</protein>
<reference evidence="1" key="1">
    <citation type="submission" date="2018-11" db="EMBL/GenBank/DDBJ databases">
        <authorList>
            <person name="Grassa J C."/>
        </authorList>
    </citation>
    <scope>NUCLEOTIDE SEQUENCE [LARGE SCALE GENOMIC DNA]</scope>
</reference>
<dbReference type="EMBL" id="UZAU01000143">
    <property type="status" value="NOT_ANNOTATED_CDS"/>
    <property type="molecule type" value="Genomic_DNA"/>
</dbReference>
<keyword evidence="2" id="KW-1185">Reference proteome</keyword>
<dbReference type="Proteomes" id="UP000596661">
    <property type="component" value="Chromosome 2"/>
</dbReference>
<sequence length="115" mass="13479">MREILYEELEVDPLAYDLKLEIYLLYMKGQLVLPEVIKKERQLRTFLEMRAIMSKTEFIPLFVVTIIPLALFSPQPPLAGLIHLLPKPPPMPVEQVSHELFLPLPWPLHEQRRLA</sequence>
<evidence type="ECO:0000313" key="1">
    <source>
        <dbReference type="EnsemblPlants" id="cds.evm.model.02.934"/>
    </source>
</evidence>
<dbReference type="AlphaFoldDB" id="A0A803P3A1"/>
<organism evidence="1 2">
    <name type="scientific">Cannabis sativa</name>
    <name type="common">Hemp</name>
    <name type="synonym">Marijuana</name>
    <dbReference type="NCBI Taxonomy" id="3483"/>
    <lineage>
        <taxon>Eukaryota</taxon>
        <taxon>Viridiplantae</taxon>
        <taxon>Streptophyta</taxon>
        <taxon>Embryophyta</taxon>
        <taxon>Tracheophyta</taxon>
        <taxon>Spermatophyta</taxon>
        <taxon>Magnoliopsida</taxon>
        <taxon>eudicotyledons</taxon>
        <taxon>Gunneridae</taxon>
        <taxon>Pentapetalae</taxon>
        <taxon>rosids</taxon>
        <taxon>fabids</taxon>
        <taxon>Rosales</taxon>
        <taxon>Cannabaceae</taxon>
        <taxon>Cannabis</taxon>
    </lineage>
</organism>
<dbReference type="Gramene" id="evm.model.02.934">
    <property type="protein sequence ID" value="cds.evm.model.02.934"/>
    <property type="gene ID" value="evm.TU.02.934"/>
</dbReference>
<proteinExistence type="predicted"/>
<dbReference type="EnsemblPlants" id="evm.model.02.934">
    <property type="protein sequence ID" value="cds.evm.model.02.934"/>
    <property type="gene ID" value="evm.TU.02.934"/>
</dbReference>